<evidence type="ECO:0000313" key="2">
    <source>
        <dbReference type="EnsemblPlants" id="MELO3C035521.2.1"/>
    </source>
</evidence>
<proteinExistence type="predicted"/>
<dbReference type="AlphaFoldDB" id="A0A9I9EML7"/>
<feature type="compositionally biased region" description="Polar residues" evidence="1">
    <location>
        <begin position="89"/>
        <end position="101"/>
    </location>
</feature>
<feature type="compositionally biased region" description="Basic and acidic residues" evidence="1">
    <location>
        <begin position="102"/>
        <end position="116"/>
    </location>
</feature>
<name>A0A9I9EML7_CUCME</name>
<protein>
    <submittedName>
        <fullName evidence="2">Uncharacterized protein</fullName>
    </submittedName>
</protein>
<accession>A0A9I9EML7</accession>
<dbReference type="EnsemblPlants" id="MELO3C035521.2.1">
    <property type="protein sequence ID" value="MELO3C035521.2.1"/>
    <property type="gene ID" value="MELO3C035521.2"/>
</dbReference>
<evidence type="ECO:0000256" key="1">
    <source>
        <dbReference type="SAM" id="MobiDB-lite"/>
    </source>
</evidence>
<sequence>MTASSSTSPRIPHIYFSLLRTRDTFVRSINERPALIPRNKSSLINQHSSIISSFHNLVRTGHAPHRAMMKKPPGFRILLKEPSVLSCPQDPSHSDVISSVEGNHEARTGSQKPKEERIGAKISTALSKVSKVRCEGLAIKQVGVSCSAHSVFITSFHGEIHNECLGGTSLIWLQEVAFRVRCDT</sequence>
<organism evidence="2">
    <name type="scientific">Cucumis melo</name>
    <name type="common">Muskmelon</name>
    <dbReference type="NCBI Taxonomy" id="3656"/>
    <lineage>
        <taxon>Eukaryota</taxon>
        <taxon>Viridiplantae</taxon>
        <taxon>Streptophyta</taxon>
        <taxon>Embryophyta</taxon>
        <taxon>Tracheophyta</taxon>
        <taxon>Spermatophyta</taxon>
        <taxon>Magnoliopsida</taxon>
        <taxon>eudicotyledons</taxon>
        <taxon>Gunneridae</taxon>
        <taxon>Pentapetalae</taxon>
        <taxon>rosids</taxon>
        <taxon>fabids</taxon>
        <taxon>Cucurbitales</taxon>
        <taxon>Cucurbitaceae</taxon>
        <taxon>Benincaseae</taxon>
        <taxon>Cucumis</taxon>
    </lineage>
</organism>
<feature type="region of interest" description="Disordered" evidence="1">
    <location>
        <begin position="88"/>
        <end position="116"/>
    </location>
</feature>
<dbReference type="Gramene" id="MELO3C035521.2.1">
    <property type="protein sequence ID" value="MELO3C035521.2.1"/>
    <property type="gene ID" value="MELO3C035521.2"/>
</dbReference>
<reference evidence="2" key="1">
    <citation type="submission" date="2023-03" db="UniProtKB">
        <authorList>
            <consortium name="EnsemblPlants"/>
        </authorList>
    </citation>
    <scope>IDENTIFICATION</scope>
</reference>